<feature type="non-terminal residue" evidence="3">
    <location>
        <position position="116"/>
    </location>
</feature>
<name>A0A0K8W7F3_BACLA</name>
<feature type="region of interest" description="Disordered" evidence="1">
    <location>
        <begin position="1"/>
        <end position="88"/>
    </location>
</feature>
<reference evidence="3" key="1">
    <citation type="submission" date="2015-06" db="EMBL/GenBank/DDBJ databases">
        <authorList>
            <person name="Hoefler B.C."/>
            <person name="Straight P.D."/>
        </authorList>
    </citation>
    <scope>NUCLEOTIDE SEQUENCE</scope>
</reference>
<evidence type="ECO:0000256" key="1">
    <source>
        <dbReference type="SAM" id="MobiDB-lite"/>
    </source>
</evidence>
<feature type="compositionally biased region" description="Polar residues" evidence="1">
    <location>
        <begin position="35"/>
        <end position="85"/>
    </location>
</feature>
<protein>
    <submittedName>
        <fullName evidence="3">Uncharacterized protein</fullName>
    </submittedName>
</protein>
<dbReference type="AlphaFoldDB" id="A0A0K8W7F3"/>
<accession>A0A0K8W7F3</accession>
<dbReference type="EMBL" id="GDHF01008261">
    <property type="protein sequence ID" value="JAI44053.1"/>
    <property type="molecule type" value="Transcribed_RNA"/>
</dbReference>
<dbReference type="OrthoDB" id="10252832at2759"/>
<gene>
    <name evidence="2" type="ORF">c1_g1_i1</name>
    <name evidence="3" type="ORF">c1_g1_i2</name>
</gene>
<organism evidence="3">
    <name type="scientific">Bactrocera latifrons</name>
    <name type="common">Malaysian fruit fly</name>
    <name type="synonym">Chaetodacus latifrons</name>
    <dbReference type="NCBI Taxonomy" id="174628"/>
    <lineage>
        <taxon>Eukaryota</taxon>
        <taxon>Metazoa</taxon>
        <taxon>Ecdysozoa</taxon>
        <taxon>Arthropoda</taxon>
        <taxon>Hexapoda</taxon>
        <taxon>Insecta</taxon>
        <taxon>Pterygota</taxon>
        <taxon>Neoptera</taxon>
        <taxon>Endopterygota</taxon>
        <taxon>Diptera</taxon>
        <taxon>Brachycera</taxon>
        <taxon>Muscomorpha</taxon>
        <taxon>Tephritoidea</taxon>
        <taxon>Tephritidae</taxon>
        <taxon>Bactrocera</taxon>
        <taxon>Bactrocera</taxon>
    </lineage>
</organism>
<proteinExistence type="predicted"/>
<sequence>MPDLSQEVFEIQNPLPTTATTTTTPLTRMSSLTTAGLNGSASQTTTLANGKNVHSASADGQASALTQVTLSVPGQQEHVGSQNDPSYHGYKRELDHRIFVNRSLHLENIKFYGFDM</sequence>
<evidence type="ECO:0000313" key="2">
    <source>
        <dbReference type="EMBL" id="JAI44053.1"/>
    </source>
</evidence>
<feature type="compositionally biased region" description="Low complexity" evidence="1">
    <location>
        <begin position="14"/>
        <end position="34"/>
    </location>
</feature>
<evidence type="ECO:0000313" key="3">
    <source>
        <dbReference type="EMBL" id="JAI47123.1"/>
    </source>
</evidence>
<dbReference type="EMBL" id="GDHF01005191">
    <property type="protein sequence ID" value="JAI47123.1"/>
    <property type="molecule type" value="Transcribed_RNA"/>
</dbReference>